<dbReference type="Gene3D" id="1.10.150.240">
    <property type="entry name" value="Putative phosphatase, domain 2"/>
    <property type="match status" value="1"/>
</dbReference>
<evidence type="ECO:0000256" key="1">
    <source>
        <dbReference type="ARBA" id="ARBA00022801"/>
    </source>
</evidence>
<protein>
    <submittedName>
        <fullName evidence="2">Putative hydrolase of the HAD superfamily</fullName>
    </submittedName>
</protein>
<dbReference type="GO" id="GO:0016787">
    <property type="term" value="F:hydrolase activity"/>
    <property type="evidence" value="ECO:0007669"/>
    <property type="project" value="UniProtKB-KW"/>
</dbReference>
<dbReference type="InterPro" id="IPR023214">
    <property type="entry name" value="HAD_sf"/>
</dbReference>
<dbReference type="Pfam" id="PF00702">
    <property type="entry name" value="Hydrolase"/>
    <property type="match status" value="1"/>
</dbReference>
<dbReference type="InterPro" id="IPR006439">
    <property type="entry name" value="HAD-SF_hydro_IA"/>
</dbReference>
<accession>A0A1K1P7G5</accession>
<dbReference type="PANTHER" id="PTHR43316">
    <property type="entry name" value="HYDROLASE, HALOACID DELAHOGENASE-RELATED"/>
    <property type="match status" value="1"/>
</dbReference>
<dbReference type="AlphaFoldDB" id="A0A1K1P7G5"/>
<keyword evidence="1 2" id="KW-0378">Hydrolase</keyword>
<proteinExistence type="predicted"/>
<dbReference type="Proteomes" id="UP000183461">
    <property type="component" value="Unassembled WGS sequence"/>
</dbReference>
<dbReference type="SUPFAM" id="SSF56784">
    <property type="entry name" value="HAD-like"/>
    <property type="match status" value="1"/>
</dbReference>
<dbReference type="Gene3D" id="3.40.50.1000">
    <property type="entry name" value="HAD superfamily/HAD-like"/>
    <property type="match status" value="1"/>
</dbReference>
<dbReference type="EMBL" id="FPIP01000007">
    <property type="protein sequence ID" value="SFW43720.1"/>
    <property type="molecule type" value="Genomic_DNA"/>
</dbReference>
<gene>
    <name evidence="2" type="ORF">SAMN02910280_2567</name>
</gene>
<dbReference type="PANTHER" id="PTHR43316:SF3">
    <property type="entry name" value="HALOACID DEHALOGENASE, TYPE II (AFU_ORTHOLOGUE AFUA_2G07750)-RELATED"/>
    <property type="match status" value="1"/>
</dbReference>
<dbReference type="SFLD" id="SFLDS00003">
    <property type="entry name" value="Haloacid_Dehalogenase"/>
    <property type="match status" value="1"/>
</dbReference>
<evidence type="ECO:0000313" key="2">
    <source>
        <dbReference type="EMBL" id="SFW43720.1"/>
    </source>
</evidence>
<dbReference type="RefSeq" id="WP_072300785.1">
    <property type="nucleotide sequence ID" value="NZ_FPIP01000007.1"/>
</dbReference>
<dbReference type="InterPro" id="IPR036412">
    <property type="entry name" value="HAD-like_sf"/>
</dbReference>
<dbReference type="InterPro" id="IPR023198">
    <property type="entry name" value="PGP-like_dom2"/>
</dbReference>
<dbReference type="SFLD" id="SFLDG01129">
    <property type="entry name" value="C1.5:_HAD__Beta-PGM__Phosphata"/>
    <property type="match status" value="1"/>
</dbReference>
<dbReference type="InterPro" id="IPR051540">
    <property type="entry name" value="S-2-haloacid_dehalogenase"/>
</dbReference>
<organism evidence="2 3">
    <name type="scientific">Ruminococcus flavefaciens</name>
    <dbReference type="NCBI Taxonomy" id="1265"/>
    <lineage>
        <taxon>Bacteria</taxon>
        <taxon>Bacillati</taxon>
        <taxon>Bacillota</taxon>
        <taxon>Clostridia</taxon>
        <taxon>Eubacteriales</taxon>
        <taxon>Oscillospiraceae</taxon>
        <taxon>Ruminococcus</taxon>
    </lineage>
</organism>
<reference evidence="2 3" key="1">
    <citation type="submission" date="2016-11" db="EMBL/GenBank/DDBJ databases">
        <authorList>
            <person name="Jaros S."/>
            <person name="Januszkiewicz K."/>
            <person name="Wedrychowicz H."/>
        </authorList>
    </citation>
    <scope>NUCLEOTIDE SEQUENCE [LARGE SCALE GENOMIC DNA]</scope>
    <source>
        <strain evidence="2 3">YL228</strain>
    </source>
</reference>
<dbReference type="NCBIfam" id="TIGR01549">
    <property type="entry name" value="HAD-SF-IA-v1"/>
    <property type="match status" value="1"/>
</dbReference>
<sequence length="218" mass="24311">MIKAVFTDFYGTLAHEDGDVVARVGQKIFSTGNAENISQISDYWWEVFQRLYTSSYGGSFRTQRELEHESLAETIRHFGSAADADELSELMFAQWQKPPAFADTLPFFENCPLPVYIVSNIDRRDLEAAVEYLALQPEDMFTSEDARSYKPRKELFEYALEKTGLSADEVIHVGDSLSSDVGGAGSAGIRAVWLDRGGRGAPEGVDSIKELTELFAFL</sequence>
<name>A0A1K1P7G5_RUMFL</name>
<evidence type="ECO:0000313" key="3">
    <source>
        <dbReference type="Proteomes" id="UP000183461"/>
    </source>
</evidence>